<dbReference type="RefSeq" id="WP_095492335.1">
    <property type="nucleotide sequence ID" value="NZ_NPKJ01000033.1"/>
</dbReference>
<name>A0A271LS68_9HYPH</name>
<evidence type="ECO:0000313" key="1">
    <source>
        <dbReference type="EMBL" id="PAQ10180.1"/>
    </source>
</evidence>
<keyword evidence="2" id="KW-1185">Reference proteome</keyword>
<comment type="caution">
    <text evidence="1">The sequence shown here is derived from an EMBL/GenBank/DDBJ whole genome shotgun (WGS) entry which is preliminary data.</text>
</comment>
<dbReference type="InterPro" id="IPR029063">
    <property type="entry name" value="SAM-dependent_MTases_sf"/>
</dbReference>
<sequence length="227" mass="24841">MTVLNRVATKWNHFAQASNNTRAAVELSRLGLPYLPWSDASLLPSALQVVLNEIEINARKTVAEFGSGISTIYIAQILSRLGGRIVSFETDAEWATFVENRLAALSLSEFATVVRAPLGPCTLSKNGLSWYDQSIVAAAVQDLSIDCVVVDGPPAYKTGYELARYPALPALEAHLAQDYVVFLDDIHRLGEQEILRLWAGLFGIEFSCYFSKGNIARGIHGVAHFTV</sequence>
<organism evidence="1 2">
    <name type="scientific">Mesorhizobium temperatum</name>
    <dbReference type="NCBI Taxonomy" id="241416"/>
    <lineage>
        <taxon>Bacteria</taxon>
        <taxon>Pseudomonadati</taxon>
        <taxon>Pseudomonadota</taxon>
        <taxon>Alphaproteobacteria</taxon>
        <taxon>Hyphomicrobiales</taxon>
        <taxon>Phyllobacteriaceae</taxon>
        <taxon>Mesorhizobium</taxon>
    </lineage>
</organism>
<dbReference type="Gene3D" id="3.40.50.150">
    <property type="entry name" value="Vaccinia Virus protein VP39"/>
    <property type="match status" value="1"/>
</dbReference>
<evidence type="ECO:0008006" key="3">
    <source>
        <dbReference type="Google" id="ProtNLM"/>
    </source>
</evidence>
<reference evidence="1 2" key="1">
    <citation type="submission" date="2017-08" db="EMBL/GenBank/DDBJ databases">
        <title>Mesorhizobium wenxinae sp. nov., a novel rhizobial species isolated from root nodules of chickpea (Cicer arietinum L.).</title>
        <authorList>
            <person name="Zhang J."/>
        </authorList>
    </citation>
    <scope>NUCLEOTIDE SEQUENCE [LARGE SCALE GENOMIC DNA]</scope>
    <source>
        <strain evidence="1 2">SDW018</strain>
    </source>
</reference>
<dbReference type="Proteomes" id="UP000216442">
    <property type="component" value="Unassembled WGS sequence"/>
</dbReference>
<evidence type="ECO:0000313" key="2">
    <source>
        <dbReference type="Proteomes" id="UP000216442"/>
    </source>
</evidence>
<dbReference type="SUPFAM" id="SSF53335">
    <property type="entry name" value="S-adenosyl-L-methionine-dependent methyltransferases"/>
    <property type="match status" value="1"/>
</dbReference>
<dbReference type="EMBL" id="NPKJ01000033">
    <property type="protein sequence ID" value="PAQ10180.1"/>
    <property type="molecule type" value="Genomic_DNA"/>
</dbReference>
<proteinExistence type="predicted"/>
<protein>
    <recommendedName>
        <fullName evidence="3">Methyltransferase</fullName>
    </recommendedName>
</protein>
<dbReference type="AlphaFoldDB" id="A0A271LS68"/>
<dbReference type="Pfam" id="PF13578">
    <property type="entry name" value="Methyltransf_24"/>
    <property type="match status" value="1"/>
</dbReference>
<accession>A0A271LS68</accession>
<gene>
    <name evidence="1" type="ORF">CIT26_09465</name>
</gene>
<dbReference type="OrthoDB" id="823440at2"/>